<reference evidence="4 5" key="1">
    <citation type="submission" date="2020-04" db="EMBL/GenBank/DDBJ databases">
        <title>Donghicola sp., a member of the Rhodobacteraceae family isolated from mangrove forest in Thailand.</title>
        <authorList>
            <person name="Charoenyingcharoen P."/>
            <person name="Yukphan P."/>
        </authorList>
    </citation>
    <scope>NUCLEOTIDE SEQUENCE [LARGE SCALE GENOMIC DNA]</scope>
    <source>
        <strain evidence="2 5">B5-SW-15</strain>
        <strain evidence="3 4">C2-DW-16</strain>
    </source>
</reference>
<dbReference type="PANTHER" id="PTHR46211:SF1">
    <property type="entry name" value="GLYCEROPHOSPHODIESTER PHOSPHODIESTERASE, CYTOPLASMIC"/>
    <property type="match status" value="1"/>
</dbReference>
<dbReference type="Pfam" id="PF03009">
    <property type="entry name" value="GDPD"/>
    <property type="match status" value="1"/>
</dbReference>
<evidence type="ECO:0000313" key="5">
    <source>
        <dbReference type="Proteomes" id="UP000592216"/>
    </source>
</evidence>
<dbReference type="EMBL" id="JABCJD010000001">
    <property type="protein sequence ID" value="NVO26063.1"/>
    <property type="molecule type" value="Genomic_DNA"/>
</dbReference>
<evidence type="ECO:0000259" key="1">
    <source>
        <dbReference type="PROSITE" id="PS51704"/>
    </source>
</evidence>
<dbReference type="PROSITE" id="PS51704">
    <property type="entry name" value="GP_PDE"/>
    <property type="match status" value="1"/>
</dbReference>
<comment type="caution">
    <text evidence="2">The sequence shown here is derived from an EMBL/GenBank/DDBJ whole genome shotgun (WGS) entry which is preliminary data.</text>
</comment>
<dbReference type="Proteomes" id="UP000592216">
    <property type="component" value="Unassembled WGS sequence"/>
</dbReference>
<evidence type="ECO:0000313" key="3">
    <source>
        <dbReference type="EMBL" id="NVO26063.1"/>
    </source>
</evidence>
<dbReference type="PANTHER" id="PTHR46211">
    <property type="entry name" value="GLYCEROPHOSPHORYL DIESTER PHOSPHODIESTERASE"/>
    <property type="match status" value="1"/>
</dbReference>
<evidence type="ECO:0000313" key="4">
    <source>
        <dbReference type="Proteomes" id="UP000523601"/>
    </source>
</evidence>
<dbReference type="RefSeq" id="WP_176852473.1">
    <property type="nucleotide sequence ID" value="NZ_JABCJD010000001.1"/>
</dbReference>
<protein>
    <submittedName>
        <fullName evidence="2">Phosphodiesterase</fullName>
    </submittedName>
</protein>
<dbReference type="AlphaFoldDB" id="A0A850PZS8"/>
<gene>
    <name evidence="3" type="ORF">HJ526_01400</name>
    <name evidence="2" type="ORF">HJ536_03170</name>
</gene>
<dbReference type="GO" id="GO:0008081">
    <property type="term" value="F:phosphoric diester hydrolase activity"/>
    <property type="evidence" value="ECO:0007669"/>
    <property type="project" value="InterPro"/>
</dbReference>
<accession>A0A850PZS8</accession>
<evidence type="ECO:0000313" key="2">
    <source>
        <dbReference type="EMBL" id="NVO22346.1"/>
    </source>
</evidence>
<sequence length="250" mass="27636">MILLHPLYLERPIAHRALHGMGRPENSIEAIEVACDANYGIEIDLQLSSDGVAMVFHDYDLRRLSAGIGAVRQHTAVELHRTRLKGASSGIPTLTEVLDRVDGRVPLLIELKDQDGGLGPNIGALEEATAKALEGYTGLTALMSFNPHSVIRMRELCPNIPRGLTTCAFTKEDWPLVREERLAELRPIADIEAADASFISHDRKDLDNPRVAELKAQGLNILTWTIHNATEEAEARRVAENVTFEHYLPA</sequence>
<dbReference type="EMBL" id="JABCJE010000001">
    <property type="protein sequence ID" value="NVO22346.1"/>
    <property type="molecule type" value="Genomic_DNA"/>
</dbReference>
<name>A0A850PZS8_9RHOB</name>
<organism evidence="2 5">
    <name type="scientific">Donghicola mangrovi</name>
    <dbReference type="NCBI Taxonomy" id="2729614"/>
    <lineage>
        <taxon>Bacteria</taxon>
        <taxon>Pseudomonadati</taxon>
        <taxon>Pseudomonadota</taxon>
        <taxon>Alphaproteobacteria</taxon>
        <taxon>Rhodobacterales</taxon>
        <taxon>Roseobacteraceae</taxon>
        <taxon>Donghicola</taxon>
    </lineage>
</organism>
<dbReference type="InterPro" id="IPR017946">
    <property type="entry name" value="PLC-like_Pdiesterase_TIM-brl"/>
</dbReference>
<dbReference type="SUPFAM" id="SSF51695">
    <property type="entry name" value="PLC-like phosphodiesterases"/>
    <property type="match status" value="1"/>
</dbReference>
<dbReference type="GO" id="GO:0006629">
    <property type="term" value="P:lipid metabolic process"/>
    <property type="evidence" value="ECO:0007669"/>
    <property type="project" value="InterPro"/>
</dbReference>
<dbReference type="Proteomes" id="UP000523601">
    <property type="component" value="Unassembled WGS sequence"/>
</dbReference>
<proteinExistence type="predicted"/>
<dbReference type="InterPro" id="IPR030395">
    <property type="entry name" value="GP_PDE_dom"/>
</dbReference>
<keyword evidence="4" id="KW-1185">Reference proteome</keyword>
<dbReference type="Gene3D" id="3.20.20.190">
    <property type="entry name" value="Phosphatidylinositol (PI) phosphodiesterase"/>
    <property type="match status" value="1"/>
</dbReference>
<feature type="domain" description="GP-PDE" evidence="1">
    <location>
        <begin position="10"/>
        <end position="250"/>
    </location>
</feature>